<accession>A0A0A2ANY9</accession>
<dbReference type="AlphaFoldDB" id="A0A0A2ANY9"/>
<keyword evidence="1" id="KW-0472">Membrane</keyword>
<feature type="transmembrane region" description="Helical" evidence="1">
    <location>
        <begin position="9"/>
        <end position="30"/>
    </location>
</feature>
<keyword evidence="1" id="KW-1133">Transmembrane helix</keyword>
<sequence>MRGRLLKTILLLGSIFVVFICFNPISRIYIADYLEKISLFLFKTVSEEDLNKWYEKRDKYELLEKLGGTSY</sequence>
<protein>
    <submittedName>
        <fullName evidence="2">Uncharacterized protein</fullName>
    </submittedName>
</protein>
<dbReference type="Proteomes" id="UP000030533">
    <property type="component" value="Unassembled WGS sequence"/>
</dbReference>
<reference evidence="3" key="1">
    <citation type="journal article" date="2014" name="Sci. Data">
        <title>Genomes of diverse isolates of the marine cyanobacterium Prochlorococcus.</title>
        <authorList>
            <person name="Biller S."/>
            <person name="Berube P."/>
            <person name="Thompson J."/>
            <person name="Kelly L."/>
            <person name="Roggensack S."/>
            <person name="Awad L."/>
            <person name="Roache-Johnson K."/>
            <person name="Ding H."/>
            <person name="Giovannoni S.J."/>
            <person name="Moore L.R."/>
            <person name="Chisholm S.W."/>
        </authorList>
    </citation>
    <scope>NUCLEOTIDE SEQUENCE [LARGE SCALE GENOMIC DNA]</scope>
    <source>
        <strain evidence="3">MIT 9314</strain>
    </source>
</reference>
<evidence type="ECO:0000313" key="3">
    <source>
        <dbReference type="Proteomes" id="UP000030533"/>
    </source>
</evidence>
<organism evidence="2 3">
    <name type="scientific">Prochlorococcus marinus str. MIT 9314</name>
    <dbReference type="NCBI Taxonomy" id="167548"/>
    <lineage>
        <taxon>Bacteria</taxon>
        <taxon>Bacillati</taxon>
        <taxon>Cyanobacteriota</taxon>
        <taxon>Cyanophyceae</taxon>
        <taxon>Synechococcales</taxon>
        <taxon>Prochlorococcaceae</taxon>
        <taxon>Prochlorococcus</taxon>
    </lineage>
</organism>
<gene>
    <name evidence="2" type="ORF">EU98_0467</name>
</gene>
<comment type="caution">
    <text evidence="2">The sequence shown here is derived from an EMBL/GenBank/DDBJ whole genome shotgun (WGS) entry which is preliminary data.</text>
</comment>
<evidence type="ECO:0000313" key="2">
    <source>
        <dbReference type="EMBL" id="KGG02527.1"/>
    </source>
</evidence>
<dbReference type="STRING" id="167548.EU98_0467"/>
<proteinExistence type="predicted"/>
<dbReference type="EMBL" id="JNAO01000004">
    <property type="protein sequence ID" value="KGG02527.1"/>
    <property type="molecule type" value="Genomic_DNA"/>
</dbReference>
<evidence type="ECO:0000256" key="1">
    <source>
        <dbReference type="SAM" id="Phobius"/>
    </source>
</evidence>
<dbReference type="RefSeq" id="WP_032515305.1">
    <property type="nucleotide sequence ID" value="NZ_JNAO01000004.1"/>
</dbReference>
<name>A0A0A2ANY9_PROMR</name>
<keyword evidence="1" id="KW-0812">Transmembrane</keyword>